<protein>
    <recommendedName>
        <fullName evidence="10">LIM zinc-binding domain-containing protein</fullName>
    </recommendedName>
</protein>
<comment type="subcellular location">
    <subcellularLocation>
        <location evidence="1">Nucleus</location>
    </subcellularLocation>
</comment>
<evidence type="ECO:0000259" key="10">
    <source>
        <dbReference type="PROSITE" id="PS50023"/>
    </source>
</evidence>
<dbReference type="GO" id="GO:0005634">
    <property type="term" value="C:nucleus"/>
    <property type="evidence" value="ECO:0007669"/>
    <property type="project" value="UniProtKB-SubCell"/>
</dbReference>
<dbReference type="GO" id="GO:0042805">
    <property type="term" value="F:actinin binding"/>
    <property type="evidence" value="ECO:0007669"/>
    <property type="project" value="TreeGrafter"/>
</dbReference>
<keyword evidence="2" id="KW-0517">Myogenesis</keyword>
<dbReference type="InterPro" id="IPR001781">
    <property type="entry name" value="Znf_LIM"/>
</dbReference>
<evidence type="ECO:0000256" key="1">
    <source>
        <dbReference type="ARBA" id="ARBA00004123"/>
    </source>
</evidence>
<dbReference type="Gene3D" id="2.10.110.10">
    <property type="entry name" value="Cysteine Rich Protein"/>
    <property type="match status" value="2"/>
</dbReference>
<dbReference type="GO" id="GO:0045214">
    <property type="term" value="P:sarcomere organization"/>
    <property type="evidence" value="ECO:0007669"/>
    <property type="project" value="TreeGrafter"/>
</dbReference>
<proteinExistence type="predicted"/>
<name>A0A9P0DF04_PHACE</name>
<dbReference type="PROSITE" id="PS00478">
    <property type="entry name" value="LIM_DOMAIN_1"/>
    <property type="match status" value="2"/>
</dbReference>
<sequence length="456" mass="51356">MTCARCGCGVYEAENQITLNKIWHKCCFCCRNCNTKLDKCTAKIFQGEIYCQCCYENIVEDLEKLSPTPYCRPCRVVSSPSCICLRKEDNRENIPSFDYCKKYNICFQPEENKARRTKTSQSCSCLIDIKKNNQSYCFAFPIPREVANYYNRANMRKNKGQYSKAPNCCPKDDPFHTPRRTTRIRVRDISPPQRKCPSPPRRRSPSPKPRRRCCCSRCRPPAASPPPSCPADRPPSCSAGCKVSYSADQPPSCPPCRPPSCPPCRPPPCPNAPCCTCCMPKPSSRCRSPPRRHPSPPRRCPPAPCPEPYSCPPDPCSCSKRQQDCPPKKPQQCCCNDGAAARDSSRQADCAGVCCCKEKTAKYCVCGRQNPCNCKMSQIRAVCTSVCMRCGHKVYAAEKISVSSGPYHNSCFSCYCCHKLLDVRNVYENCDEIYCKNCYNNFFGISYYGYGSSQYC</sequence>
<dbReference type="SUPFAM" id="SSF57716">
    <property type="entry name" value="Glucocorticoid receptor-like (DNA-binding domain)"/>
    <property type="match status" value="2"/>
</dbReference>
<evidence type="ECO:0000256" key="3">
    <source>
        <dbReference type="ARBA" id="ARBA00022723"/>
    </source>
</evidence>
<keyword evidence="7" id="KW-0539">Nucleus</keyword>
<keyword evidence="4" id="KW-0677">Repeat</keyword>
<dbReference type="GO" id="GO:0060537">
    <property type="term" value="P:muscle tissue development"/>
    <property type="evidence" value="ECO:0007669"/>
    <property type="project" value="TreeGrafter"/>
</dbReference>
<organism evidence="11 12">
    <name type="scientific">Phaedon cochleariae</name>
    <name type="common">Mustard beetle</name>
    <dbReference type="NCBI Taxonomy" id="80249"/>
    <lineage>
        <taxon>Eukaryota</taxon>
        <taxon>Metazoa</taxon>
        <taxon>Ecdysozoa</taxon>
        <taxon>Arthropoda</taxon>
        <taxon>Hexapoda</taxon>
        <taxon>Insecta</taxon>
        <taxon>Pterygota</taxon>
        <taxon>Neoptera</taxon>
        <taxon>Endopterygota</taxon>
        <taxon>Coleoptera</taxon>
        <taxon>Polyphaga</taxon>
        <taxon>Cucujiformia</taxon>
        <taxon>Chrysomeloidea</taxon>
        <taxon>Chrysomelidae</taxon>
        <taxon>Chrysomelinae</taxon>
        <taxon>Chrysomelini</taxon>
        <taxon>Phaedon</taxon>
    </lineage>
</organism>
<evidence type="ECO:0000256" key="7">
    <source>
        <dbReference type="ARBA" id="ARBA00023242"/>
    </source>
</evidence>
<keyword evidence="3 8" id="KW-0479">Metal-binding</keyword>
<keyword evidence="12" id="KW-1185">Reference proteome</keyword>
<feature type="domain" description="LIM zinc-binding" evidence="10">
    <location>
        <begin position="385"/>
        <end position="445"/>
    </location>
</feature>
<dbReference type="SMART" id="SM00132">
    <property type="entry name" value="LIM"/>
    <property type="match status" value="2"/>
</dbReference>
<dbReference type="FunFam" id="2.10.110.10:FF:000001">
    <property type="entry name" value="Cysteine and glycine-rich protein 1"/>
    <property type="match status" value="1"/>
</dbReference>
<evidence type="ECO:0000256" key="6">
    <source>
        <dbReference type="ARBA" id="ARBA00023038"/>
    </source>
</evidence>
<reference evidence="11" key="1">
    <citation type="submission" date="2022-01" db="EMBL/GenBank/DDBJ databases">
        <authorList>
            <person name="King R."/>
        </authorList>
    </citation>
    <scope>NUCLEOTIDE SEQUENCE</scope>
</reference>
<dbReference type="GO" id="GO:0007517">
    <property type="term" value="P:muscle organ development"/>
    <property type="evidence" value="ECO:0007669"/>
    <property type="project" value="UniProtKB-KW"/>
</dbReference>
<reference evidence="11" key="2">
    <citation type="submission" date="2022-10" db="EMBL/GenBank/DDBJ databases">
        <authorList>
            <consortium name="ENA_rothamsted_submissions"/>
            <consortium name="culmorum"/>
            <person name="King R."/>
        </authorList>
    </citation>
    <scope>NUCLEOTIDE SEQUENCE</scope>
</reference>
<evidence type="ECO:0000256" key="8">
    <source>
        <dbReference type="PROSITE-ProRule" id="PRU00125"/>
    </source>
</evidence>
<keyword evidence="6 8" id="KW-0440">LIM domain</keyword>
<dbReference type="GO" id="GO:0008307">
    <property type="term" value="F:structural constituent of muscle"/>
    <property type="evidence" value="ECO:0007669"/>
    <property type="project" value="TreeGrafter"/>
</dbReference>
<accession>A0A9P0DF04</accession>
<evidence type="ECO:0000313" key="12">
    <source>
        <dbReference type="Proteomes" id="UP001153737"/>
    </source>
</evidence>
<dbReference type="AlphaFoldDB" id="A0A9P0DF04"/>
<dbReference type="GO" id="GO:0046872">
    <property type="term" value="F:metal ion binding"/>
    <property type="evidence" value="ECO:0007669"/>
    <property type="project" value="UniProtKB-KW"/>
</dbReference>
<dbReference type="PANTHER" id="PTHR24215:SF35">
    <property type="entry name" value="MUSCLE LIM PROTEIN MLP84B"/>
    <property type="match status" value="1"/>
</dbReference>
<evidence type="ECO:0000256" key="9">
    <source>
        <dbReference type="SAM" id="MobiDB-lite"/>
    </source>
</evidence>
<feature type="domain" description="LIM zinc-binding" evidence="10">
    <location>
        <begin position="1"/>
        <end position="61"/>
    </location>
</feature>
<gene>
    <name evidence="11" type="ORF">PHAECO_LOCUS2606</name>
</gene>
<evidence type="ECO:0000256" key="5">
    <source>
        <dbReference type="ARBA" id="ARBA00022833"/>
    </source>
</evidence>
<evidence type="ECO:0000256" key="4">
    <source>
        <dbReference type="ARBA" id="ARBA00022737"/>
    </source>
</evidence>
<dbReference type="OrthoDB" id="1679758at2759"/>
<keyword evidence="5 8" id="KW-0862">Zinc</keyword>
<dbReference type="EMBL" id="OU896717">
    <property type="protein sequence ID" value="CAH1118394.1"/>
    <property type="molecule type" value="Genomic_DNA"/>
</dbReference>
<dbReference type="PANTHER" id="PTHR24215">
    <property type="entry name" value="RHO-GTPASE-ACTIVATING PROTEIN LRG1"/>
    <property type="match status" value="1"/>
</dbReference>
<evidence type="ECO:0000313" key="11">
    <source>
        <dbReference type="EMBL" id="CAH1118394.1"/>
    </source>
</evidence>
<dbReference type="GO" id="GO:0030018">
    <property type="term" value="C:Z disc"/>
    <property type="evidence" value="ECO:0007669"/>
    <property type="project" value="TreeGrafter"/>
</dbReference>
<feature type="region of interest" description="Disordered" evidence="9">
    <location>
        <begin position="159"/>
        <end position="213"/>
    </location>
</feature>
<dbReference type="PROSITE" id="PS50023">
    <property type="entry name" value="LIM_DOMAIN_2"/>
    <property type="match status" value="2"/>
</dbReference>
<dbReference type="Proteomes" id="UP001153737">
    <property type="component" value="Chromosome 11"/>
</dbReference>
<evidence type="ECO:0000256" key="2">
    <source>
        <dbReference type="ARBA" id="ARBA00022541"/>
    </source>
</evidence>
<dbReference type="Pfam" id="PF00412">
    <property type="entry name" value="LIM"/>
    <property type="match status" value="2"/>
</dbReference>
<feature type="compositionally biased region" description="Basic residues" evidence="9">
    <location>
        <begin position="200"/>
        <end position="213"/>
    </location>
</feature>